<accession>D2QZH9</accession>
<keyword evidence="4" id="KW-1185">Reference proteome</keyword>
<organism evidence="3 4">
    <name type="scientific">Pirellula staleyi (strain ATCC 27377 / DSM 6068 / ICPB 4128)</name>
    <name type="common">Pirella staleyi</name>
    <dbReference type="NCBI Taxonomy" id="530564"/>
    <lineage>
        <taxon>Bacteria</taxon>
        <taxon>Pseudomonadati</taxon>
        <taxon>Planctomycetota</taxon>
        <taxon>Planctomycetia</taxon>
        <taxon>Pirellulales</taxon>
        <taxon>Pirellulaceae</taxon>
        <taxon>Pirellula</taxon>
    </lineage>
</organism>
<dbReference type="eggNOG" id="ENOG502Z9N3">
    <property type="taxonomic scope" value="Bacteria"/>
</dbReference>
<dbReference type="OrthoDB" id="247570at2"/>
<dbReference type="SUPFAM" id="SSF69318">
    <property type="entry name" value="Integrin alpha N-terminal domain"/>
    <property type="match status" value="1"/>
</dbReference>
<proteinExistence type="predicted"/>
<dbReference type="Gene3D" id="2.130.10.130">
    <property type="entry name" value="Integrin alpha, N-terminal"/>
    <property type="match status" value="1"/>
</dbReference>
<feature type="chain" id="PRO_5003035317" evidence="1">
    <location>
        <begin position="26"/>
        <end position="409"/>
    </location>
</feature>
<dbReference type="AlphaFoldDB" id="D2QZH9"/>
<keyword evidence="1" id="KW-0732">Signal</keyword>
<reference evidence="3 4" key="1">
    <citation type="journal article" date="2009" name="Stand. Genomic Sci.">
        <title>Complete genome sequence of Pirellula staleyi type strain (ATCC 27377).</title>
        <authorList>
            <person name="Clum A."/>
            <person name="Tindall B.J."/>
            <person name="Sikorski J."/>
            <person name="Ivanova N."/>
            <person name="Mavrommatis K."/>
            <person name="Lucas S."/>
            <person name="Glavina del Rio T."/>
            <person name="Nolan M."/>
            <person name="Chen F."/>
            <person name="Tice H."/>
            <person name="Pitluck S."/>
            <person name="Cheng J.F."/>
            <person name="Chertkov O."/>
            <person name="Brettin T."/>
            <person name="Han C."/>
            <person name="Detter J.C."/>
            <person name="Kuske C."/>
            <person name="Bruce D."/>
            <person name="Goodwin L."/>
            <person name="Ovchinikova G."/>
            <person name="Pati A."/>
            <person name="Mikhailova N."/>
            <person name="Chen A."/>
            <person name="Palaniappan K."/>
            <person name="Land M."/>
            <person name="Hauser L."/>
            <person name="Chang Y.J."/>
            <person name="Jeffries C.D."/>
            <person name="Chain P."/>
            <person name="Rohde M."/>
            <person name="Goker M."/>
            <person name="Bristow J."/>
            <person name="Eisen J.A."/>
            <person name="Markowitz V."/>
            <person name="Hugenholtz P."/>
            <person name="Kyrpides N.C."/>
            <person name="Klenk H.P."/>
            <person name="Lapidus A."/>
        </authorList>
    </citation>
    <scope>NUCLEOTIDE SEQUENCE [LARGE SCALE GENOMIC DNA]</scope>
    <source>
        <strain evidence="4">ATCC 27377 / DSM 6068 / ICPB 4128</strain>
    </source>
</reference>
<dbReference type="InterPro" id="IPR028994">
    <property type="entry name" value="Integrin_alpha_N"/>
</dbReference>
<evidence type="ECO:0000256" key="1">
    <source>
        <dbReference type="SAM" id="SignalP"/>
    </source>
</evidence>
<dbReference type="PANTHER" id="PTHR44103">
    <property type="entry name" value="PROPROTEIN CONVERTASE P"/>
    <property type="match status" value="1"/>
</dbReference>
<dbReference type="InterPro" id="IPR054583">
    <property type="entry name" value="Beta-prop_AUDH"/>
</dbReference>
<evidence type="ECO:0000313" key="4">
    <source>
        <dbReference type="Proteomes" id="UP000001887"/>
    </source>
</evidence>
<evidence type="ECO:0000259" key="2">
    <source>
        <dbReference type="Pfam" id="PF22301"/>
    </source>
</evidence>
<name>D2QZH9_PIRSD</name>
<dbReference type="KEGG" id="psl:Psta_0040"/>
<feature type="domain" description="Aldos-2-ulose dehydratase beta-propeller" evidence="2">
    <location>
        <begin position="118"/>
        <end position="291"/>
    </location>
</feature>
<dbReference type="Pfam" id="PF22301">
    <property type="entry name" value="AUDH_beta_propeller"/>
    <property type="match status" value="1"/>
</dbReference>
<dbReference type="HOGENOM" id="CLU_675889_0_0_0"/>
<gene>
    <name evidence="3" type="ordered locus">Psta_0040</name>
</gene>
<dbReference type="PANTHER" id="PTHR44103:SF1">
    <property type="entry name" value="PROPROTEIN CONVERTASE P"/>
    <property type="match status" value="1"/>
</dbReference>
<evidence type="ECO:0000313" key="3">
    <source>
        <dbReference type="EMBL" id="ADB14737.1"/>
    </source>
</evidence>
<dbReference type="EMBL" id="CP001848">
    <property type="protein sequence ID" value="ADB14737.1"/>
    <property type="molecule type" value="Genomic_DNA"/>
</dbReference>
<protein>
    <submittedName>
        <fullName evidence="3">FG-GAP repeat protein</fullName>
    </submittedName>
</protein>
<dbReference type="PROSITE" id="PS51257">
    <property type="entry name" value="PROKAR_LIPOPROTEIN"/>
    <property type="match status" value="1"/>
</dbReference>
<sequence precursor="true">MKLRTSLVLALLAGSCLSTLRVTSAAEPSFQAEELKTKLGVGYAVRLIDMNDDKKLDIAIVDQERILWLENPTWTEHIMIEKQTKADNVCFAPSDIDGDGKIDFAVGADWKPFNTNSGGTIQWIKSGKSINDPWTVYPIGEVPTVHRMAFADLDRDGKEELIVAPLLGRGSTRPDFSQTTVELLSFKIPADPVGGPWKSTVISDKLRVTHNLHVTEASGDPLPEILWVGREGVYLLEQEKTGWKHTRVGIGDEASLPHKGASEVKHGKLATSDYIATIEPWHGNQVVVYTRPDGERPASGDWLWNRVVLDNELLWGHAVSCVNLDDDADEELVIGIRDNQNETRLCGVRIYDPIDAAAGKWKRTIIDAGGVAVEDLATGDLNGDGRADIVAVGRATHNVKIYWNTPAPK</sequence>
<dbReference type="Proteomes" id="UP000001887">
    <property type="component" value="Chromosome"/>
</dbReference>
<dbReference type="STRING" id="530564.Psta_0040"/>
<feature type="signal peptide" evidence="1">
    <location>
        <begin position="1"/>
        <end position="25"/>
    </location>
</feature>